<name>A0A014NCT6_9HYPO</name>
<gene>
    <name evidence="2" type="ORF">X797_007283</name>
</gene>
<dbReference type="OrthoDB" id="4941014at2759"/>
<organism evidence="2 3">
    <name type="scientific">Metarhizium robertsii</name>
    <dbReference type="NCBI Taxonomy" id="568076"/>
    <lineage>
        <taxon>Eukaryota</taxon>
        <taxon>Fungi</taxon>
        <taxon>Dikarya</taxon>
        <taxon>Ascomycota</taxon>
        <taxon>Pezizomycotina</taxon>
        <taxon>Sordariomycetes</taxon>
        <taxon>Hypocreomycetidae</taxon>
        <taxon>Hypocreales</taxon>
        <taxon>Clavicipitaceae</taxon>
        <taxon>Metarhizium</taxon>
    </lineage>
</organism>
<evidence type="ECO:0000313" key="3">
    <source>
        <dbReference type="Proteomes" id="UP000030151"/>
    </source>
</evidence>
<evidence type="ECO:0000313" key="2">
    <source>
        <dbReference type="EMBL" id="EXU99477.1"/>
    </source>
</evidence>
<comment type="caution">
    <text evidence="2">The sequence shown here is derived from an EMBL/GenBank/DDBJ whole genome shotgun (WGS) entry which is preliminary data.</text>
</comment>
<proteinExistence type="predicted"/>
<feature type="compositionally biased region" description="Basic residues" evidence="1">
    <location>
        <begin position="118"/>
        <end position="128"/>
    </location>
</feature>
<protein>
    <submittedName>
        <fullName evidence="2">Uncharacterized protein</fullName>
    </submittedName>
</protein>
<dbReference type="Proteomes" id="UP000030151">
    <property type="component" value="Unassembled WGS sequence"/>
</dbReference>
<reference evidence="2 3" key="1">
    <citation type="submission" date="2014-02" db="EMBL/GenBank/DDBJ databases">
        <title>The genome sequence of the entomopathogenic fungus Metarhizium robertsii ARSEF 2575.</title>
        <authorList>
            <person name="Giuliano Garisto Donzelli B."/>
            <person name="Roe B.A."/>
            <person name="Macmil S.L."/>
            <person name="Krasnoff S.B."/>
            <person name="Gibson D.M."/>
        </authorList>
    </citation>
    <scope>NUCLEOTIDE SEQUENCE [LARGE SCALE GENOMIC DNA]</scope>
    <source>
        <strain evidence="2 3">ARSEF 2575</strain>
    </source>
</reference>
<dbReference type="eggNOG" id="ENOG502RK4W">
    <property type="taxonomic scope" value="Eukaryota"/>
</dbReference>
<feature type="region of interest" description="Disordered" evidence="1">
    <location>
        <begin position="35"/>
        <end position="186"/>
    </location>
</feature>
<feature type="compositionally biased region" description="Basic residues" evidence="1">
    <location>
        <begin position="172"/>
        <end position="186"/>
    </location>
</feature>
<dbReference type="HOGENOM" id="CLU_096562_0_0_1"/>
<dbReference type="EMBL" id="JELW01000018">
    <property type="protein sequence ID" value="EXU99477.1"/>
    <property type="molecule type" value="Genomic_DNA"/>
</dbReference>
<sequence>MPDKPPPLPVAADRLAISNRLSMLFADRSALIKKLVSQSSTTRNPSRRARPLDDDDVLFGTPANQGVGYVSEKPTRDTKREDKMLRGKMLGKRRAGTSEARSKAEESESDDEQGRGSLGKRKRPRRARARADEPAEAGNGTGDGQDAVAEAENYAATEARESSPQMQDAPPKKKKKKRKRKNKGQE</sequence>
<evidence type="ECO:0000256" key="1">
    <source>
        <dbReference type="SAM" id="MobiDB-lite"/>
    </source>
</evidence>
<accession>A0A014NCT6</accession>
<dbReference type="AlphaFoldDB" id="A0A014NCT6"/>
<feature type="compositionally biased region" description="Basic and acidic residues" evidence="1">
    <location>
        <begin position="73"/>
        <end position="85"/>
    </location>
</feature>